<comment type="caution">
    <text evidence="1">The sequence shown here is derived from an EMBL/GenBank/DDBJ whole genome shotgun (WGS) entry which is preliminary data.</text>
</comment>
<proteinExistence type="predicted"/>
<name>A0ACB8V078_9EURO</name>
<gene>
    <name evidence="1" type="ORF">LOY88_002175</name>
</gene>
<accession>A0ACB8V078</accession>
<organism evidence="1">
    <name type="scientific">Ophidiomyces ophidiicola</name>
    <dbReference type="NCBI Taxonomy" id="1387563"/>
    <lineage>
        <taxon>Eukaryota</taxon>
        <taxon>Fungi</taxon>
        <taxon>Dikarya</taxon>
        <taxon>Ascomycota</taxon>
        <taxon>Pezizomycotina</taxon>
        <taxon>Eurotiomycetes</taxon>
        <taxon>Eurotiomycetidae</taxon>
        <taxon>Onygenales</taxon>
        <taxon>Onygenaceae</taxon>
        <taxon>Ophidiomyces</taxon>
    </lineage>
</organism>
<reference evidence="1" key="1">
    <citation type="journal article" date="2022" name="bioRxiv">
        <title>Population genetic analysis of Ophidiomyces ophidiicola, the causative agent of snake fungal disease, indicates recent introductions to the USA.</title>
        <authorList>
            <person name="Ladner J.T."/>
            <person name="Palmer J.M."/>
            <person name="Ettinger C.L."/>
            <person name="Stajich J.E."/>
            <person name="Farrell T.M."/>
            <person name="Glorioso B.M."/>
            <person name="Lawson B."/>
            <person name="Price S.J."/>
            <person name="Stengle A.G."/>
            <person name="Grear D.A."/>
            <person name="Lorch J.M."/>
        </authorList>
    </citation>
    <scope>NUCLEOTIDE SEQUENCE</scope>
    <source>
        <strain evidence="1">NWHC 24266-5</strain>
    </source>
</reference>
<protein>
    <submittedName>
        <fullName evidence="1">Uncharacterized protein</fullName>
    </submittedName>
</protein>
<dbReference type="EMBL" id="JALBCA010000025">
    <property type="protein sequence ID" value="KAI2389209.1"/>
    <property type="molecule type" value="Genomic_DNA"/>
</dbReference>
<sequence length="309" mass="35167">MPPALSITAFAPLSLFRHFYLFLSAPFNLIYAFSNRMRQRLSTPMPVIPVATLDFHAVDYSDNTVIFEENTWERRLSVRKYTVIKRAVNASELLVRSNGASVYPYWASERLLNEAATLAFIAEKTTIPVPKARLYYSEGMLHLESIRITSGVMLDTITDHRQPAAIAAVDAQMQQTILPQLHAFRRNNIGSLAGLPVFPPSRVHSMDRRSWKRITANANDFVLCHNDLSPRNILVNPSDNYHIVGIIDWEYAGFFPADFELPLWRALNREEKNAMMRGAKERDLAFWGLTPADIQNNCDDKPSWLQAAT</sequence>
<evidence type="ECO:0000313" key="1">
    <source>
        <dbReference type="EMBL" id="KAI2389209.1"/>
    </source>
</evidence>